<protein>
    <submittedName>
        <fullName evidence="6">PilZ domain-containing protein</fullName>
    </submittedName>
</protein>
<reference evidence="6 7" key="1">
    <citation type="submission" date="2023-01" db="EMBL/GenBank/DDBJ databases">
        <title>Vibrio sp. KJ40-1 sp.nov, isolated from marine algae.</title>
        <authorList>
            <person name="Butt M."/>
            <person name="Kim J.M.J."/>
            <person name="Jeon C.O.C."/>
        </authorList>
    </citation>
    <scope>NUCLEOTIDE SEQUENCE [LARGE SCALE GENOMIC DNA]</scope>
    <source>
        <strain evidence="6 7">KJ40-1</strain>
    </source>
</reference>
<evidence type="ECO:0000256" key="1">
    <source>
        <dbReference type="ARBA" id="ARBA00022636"/>
    </source>
</evidence>
<name>A0ABT4YXT4_9VIBR</name>
<dbReference type="InterPro" id="IPR009926">
    <property type="entry name" value="T3SS_YcgR_PilZN"/>
</dbReference>
<accession>A0ABT4YXT4</accession>
<proteinExistence type="predicted"/>
<dbReference type="Gene3D" id="2.40.10.220">
    <property type="entry name" value="predicted glycosyltransferase like domains"/>
    <property type="match status" value="1"/>
</dbReference>
<dbReference type="Pfam" id="PF12945">
    <property type="entry name" value="PilZNR"/>
    <property type="match status" value="1"/>
</dbReference>
<organism evidence="6 7">
    <name type="scientific">Vibrio algarum</name>
    <dbReference type="NCBI Taxonomy" id="3020714"/>
    <lineage>
        <taxon>Bacteria</taxon>
        <taxon>Pseudomonadati</taxon>
        <taxon>Pseudomonadota</taxon>
        <taxon>Gammaproteobacteria</taxon>
        <taxon>Vibrionales</taxon>
        <taxon>Vibrionaceae</taxon>
        <taxon>Vibrio</taxon>
    </lineage>
</organism>
<sequence length="218" mass="24905">MSTANQKKNNIKQYLEFGMRLTVTIKFGPKDEYNLQCNLIGIKENQFMLLDMSQKAVEDLITRKTSNVSAVVRGITDTDLGHIIAFKTKIITVISRPTWLMFVRLPYNFESKPIREHKRFKLDIPITLEHKETKSTGTLRDLSASGCGIYLQEALPLEKNSIVTISPKLEHFPKDIPQCSVVNCRRQNGGLLIGIKFEEAIEIQNDLKYEILDLSFES</sequence>
<dbReference type="InterPro" id="IPR012349">
    <property type="entry name" value="Split_barrel_FMN-bd"/>
</dbReference>
<evidence type="ECO:0000256" key="3">
    <source>
        <dbReference type="ARBA" id="ARBA00023143"/>
    </source>
</evidence>
<comment type="caution">
    <text evidence="6">The sequence shown here is derived from an EMBL/GenBank/DDBJ whole genome shotgun (WGS) entry which is preliminary data.</text>
</comment>
<feature type="domain" description="PilZ" evidence="4">
    <location>
        <begin position="114"/>
        <end position="204"/>
    </location>
</feature>
<keyword evidence="7" id="KW-1185">Reference proteome</keyword>
<gene>
    <name evidence="6" type="ORF">PGX00_21925</name>
</gene>
<dbReference type="Gene3D" id="2.30.110.10">
    <property type="entry name" value="Electron Transport, Fmn-binding Protein, Chain A"/>
    <property type="match status" value="1"/>
</dbReference>
<evidence type="ECO:0000259" key="4">
    <source>
        <dbReference type="Pfam" id="PF07238"/>
    </source>
</evidence>
<evidence type="ECO:0000259" key="5">
    <source>
        <dbReference type="Pfam" id="PF12945"/>
    </source>
</evidence>
<feature type="domain" description="Type III secretion system flagellar brake protein YcgR PilZN" evidence="5">
    <location>
        <begin position="17"/>
        <end position="106"/>
    </location>
</feature>
<keyword evidence="3" id="KW-0975">Bacterial flagellum</keyword>
<keyword evidence="1" id="KW-0973">c-di-GMP</keyword>
<keyword evidence="2" id="KW-0547">Nucleotide-binding</keyword>
<evidence type="ECO:0000313" key="6">
    <source>
        <dbReference type="EMBL" id="MDB1126180.1"/>
    </source>
</evidence>
<dbReference type="InterPro" id="IPR009875">
    <property type="entry name" value="PilZ_domain"/>
</dbReference>
<dbReference type="RefSeq" id="WP_272140574.1">
    <property type="nucleotide sequence ID" value="NZ_JAQLOI010000003.1"/>
</dbReference>
<evidence type="ECO:0000256" key="2">
    <source>
        <dbReference type="ARBA" id="ARBA00022741"/>
    </source>
</evidence>
<dbReference type="SUPFAM" id="SSF141371">
    <property type="entry name" value="PilZ domain-like"/>
    <property type="match status" value="2"/>
</dbReference>
<evidence type="ECO:0000313" key="7">
    <source>
        <dbReference type="Proteomes" id="UP001210678"/>
    </source>
</evidence>
<dbReference type="Proteomes" id="UP001210678">
    <property type="component" value="Unassembled WGS sequence"/>
</dbReference>
<dbReference type="Pfam" id="PF07238">
    <property type="entry name" value="PilZ"/>
    <property type="match status" value="1"/>
</dbReference>
<dbReference type="EMBL" id="JAQLOI010000003">
    <property type="protein sequence ID" value="MDB1126180.1"/>
    <property type="molecule type" value="Genomic_DNA"/>
</dbReference>